<protein>
    <submittedName>
        <fullName evidence="1">Uncharacterized protein</fullName>
    </submittedName>
</protein>
<sequence>MSLESLDRAIRKIFGSKHPFGAPNVGVGRARDQNPGAVMLQISNFFIHGGKTGKILSSRFEALKLSRGKKCRKKASGAEDTKICGAATLDNTSLSTCEHGMRTDQIGGDRNRRDRLCYNRTRQCHGRKWTRDRSGRRGTWERTKIIFEF</sequence>
<evidence type="ECO:0000313" key="1">
    <source>
        <dbReference type="EMBL" id="NUU88271.1"/>
    </source>
</evidence>
<dbReference type="EMBL" id="GILB01007938">
    <property type="protein sequence ID" value="NUU88271.1"/>
    <property type="molecule type" value="Transcribed_RNA"/>
</dbReference>
<proteinExistence type="predicted"/>
<reference evidence="1" key="1">
    <citation type="submission" date="2020-03" db="EMBL/GenBank/DDBJ databases">
        <authorList>
            <person name="Zhang R."/>
        </authorList>
    </citation>
    <scope>NUCLEOTIDE SEQUENCE</scope>
</reference>
<name>A0A6M2EUH4_9ROSI</name>
<accession>A0A6M2EUH4</accession>
<dbReference type="AlphaFoldDB" id="A0A6M2EUH4"/>
<organism evidence="1">
    <name type="scientific">Populus davidiana</name>
    <dbReference type="NCBI Taxonomy" id="266767"/>
    <lineage>
        <taxon>Eukaryota</taxon>
        <taxon>Viridiplantae</taxon>
        <taxon>Streptophyta</taxon>
        <taxon>Embryophyta</taxon>
        <taxon>Tracheophyta</taxon>
        <taxon>Spermatophyta</taxon>
        <taxon>Magnoliopsida</taxon>
        <taxon>eudicotyledons</taxon>
        <taxon>Gunneridae</taxon>
        <taxon>Pentapetalae</taxon>
        <taxon>rosids</taxon>
        <taxon>fabids</taxon>
        <taxon>Malpighiales</taxon>
        <taxon>Salicaceae</taxon>
        <taxon>Saliceae</taxon>
        <taxon>Populus</taxon>
    </lineage>
</organism>